<comment type="subcellular location">
    <subcellularLocation>
        <location evidence="1">Membrane</location>
        <topology evidence="1">Multi-pass membrane protein</topology>
    </subcellularLocation>
</comment>
<organism evidence="8 10">
    <name type="scientific">Bombyx mandarina</name>
    <name type="common">Wild silk moth</name>
    <name type="synonym">Wild silkworm</name>
    <dbReference type="NCBI Taxonomy" id="7092"/>
    <lineage>
        <taxon>Eukaryota</taxon>
        <taxon>Metazoa</taxon>
        <taxon>Ecdysozoa</taxon>
        <taxon>Arthropoda</taxon>
        <taxon>Hexapoda</taxon>
        <taxon>Insecta</taxon>
        <taxon>Pterygota</taxon>
        <taxon>Neoptera</taxon>
        <taxon>Endopterygota</taxon>
        <taxon>Lepidoptera</taxon>
        <taxon>Glossata</taxon>
        <taxon>Ditrysia</taxon>
        <taxon>Bombycoidea</taxon>
        <taxon>Bombycidae</taxon>
        <taxon>Bombycinae</taxon>
        <taxon>Bombyx</taxon>
    </lineage>
</organism>
<dbReference type="OrthoDB" id="433512at2759"/>
<feature type="transmembrane region" description="Helical" evidence="6">
    <location>
        <begin position="459"/>
        <end position="476"/>
    </location>
</feature>
<evidence type="ECO:0000256" key="2">
    <source>
        <dbReference type="ARBA" id="ARBA00022448"/>
    </source>
</evidence>
<feature type="transmembrane region" description="Helical" evidence="6">
    <location>
        <begin position="57"/>
        <end position="77"/>
    </location>
</feature>
<evidence type="ECO:0000313" key="8">
    <source>
        <dbReference type="Proteomes" id="UP000504629"/>
    </source>
</evidence>
<reference evidence="9 10" key="1">
    <citation type="submission" date="2025-04" db="UniProtKB">
        <authorList>
            <consortium name="RefSeq"/>
        </authorList>
    </citation>
    <scope>IDENTIFICATION</scope>
    <source>
        <tissue evidence="9 10">Silk gland</tissue>
    </source>
</reference>
<feature type="transmembrane region" description="Helical" evidence="6">
    <location>
        <begin position="86"/>
        <end position="105"/>
    </location>
</feature>
<dbReference type="Gene3D" id="1.20.1250.20">
    <property type="entry name" value="MFS general substrate transporter like domains"/>
    <property type="match status" value="1"/>
</dbReference>
<evidence type="ECO:0000256" key="4">
    <source>
        <dbReference type="ARBA" id="ARBA00022989"/>
    </source>
</evidence>
<keyword evidence="5 6" id="KW-0472">Membrane</keyword>
<dbReference type="InterPro" id="IPR036259">
    <property type="entry name" value="MFS_trans_sf"/>
</dbReference>
<dbReference type="SUPFAM" id="SSF103473">
    <property type="entry name" value="MFS general substrate transporter"/>
    <property type="match status" value="1"/>
</dbReference>
<dbReference type="GeneID" id="114250558"/>
<dbReference type="Proteomes" id="UP000504629">
    <property type="component" value="Unplaced"/>
</dbReference>
<evidence type="ECO:0000256" key="1">
    <source>
        <dbReference type="ARBA" id="ARBA00004141"/>
    </source>
</evidence>
<evidence type="ECO:0000259" key="7">
    <source>
        <dbReference type="PROSITE" id="PS50850"/>
    </source>
</evidence>
<dbReference type="GO" id="GO:0022857">
    <property type="term" value="F:transmembrane transporter activity"/>
    <property type="evidence" value="ECO:0007669"/>
    <property type="project" value="InterPro"/>
</dbReference>
<proteinExistence type="predicted"/>
<evidence type="ECO:0000256" key="5">
    <source>
        <dbReference type="ARBA" id="ARBA00023136"/>
    </source>
</evidence>
<dbReference type="RefSeq" id="XP_028040276.1">
    <property type="nucleotide sequence ID" value="XM_028184475.1"/>
</dbReference>
<evidence type="ECO:0000313" key="9">
    <source>
        <dbReference type="RefSeq" id="XP_028040276.1"/>
    </source>
</evidence>
<dbReference type="GO" id="GO:0016020">
    <property type="term" value="C:membrane"/>
    <property type="evidence" value="ECO:0007669"/>
    <property type="project" value="UniProtKB-SubCell"/>
</dbReference>
<feature type="transmembrane region" description="Helical" evidence="6">
    <location>
        <begin position="281"/>
        <end position="299"/>
    </location>
</feature>
<name>A0A6J2KH68_BOMMA</name>
<accession>A0A6J2KH68</accession>
<evidence type="ECO:0000256" key="3">
    <source>
        <dbReference type="ARBA" id="ARBA00022692"/>
    </source>
</evidence>
<feature type="transmembrane region" description="Helical" evidence="6">
    <location>
        <begin position="429"/>
        <end position="447"/>
    </location>
</feature>
<keyword evidence="3 6" id="KW-0812">Transmembrane</keyword>
<dbReference type="AlphaFoldDB" id="A0A6J2KH68"/>
<dbReference type="RefSeq" id="XP_028040277.1">
    <property type="nucleotide sequence ID" value="XM_028184476.1"/>
</dbReference>
<evidence type="ECO:0000313" key="10">
    <source>
        <dbReference type="RefSeq" id="XP_028040277.1"/>
    </source>
</evidence>
<feature type="transmembrane region" description="Helical" evidence="6">
    <location>
        <begin position="187"/>
        <end position="206"/>
    </location>
</feature>
<dbReference type="PROSITE" id="PS50850">
    <property type="entry name" value="MFS"/>
    <property type="match status" value="1"/>
</dbReference>
<feature type="transmembrane region" description="Helical" evidence="6">
    <location>
        <begin position="344"/>
        <end position="364"/>
    </location>
</feature>
<protein>
    <submittedName>
        <fullName evidence="9 10">Synaptic vesicle glycoprotein 2C-like</fullName>
    </submittedName>
</protein>
<dbReference type="Pfam" id="PF07690">
    <property type="entry name" value="MFS_1"/>
    <property type="match status" value="1"/>
</dbReference>
<dbReference type="InterPro" id="IPR020846">
    <property type="entry name" value="MFS_dom"/>
</dbReference>
<feature type="transmembrane region" description="Helical" evidence="6">
    <location>
        <begin position="144"/>
        <end position="167"/>
    </location>
</feature>
<keyword evidence="2" id="KW-0813">Transport</keyword>
<sequence length="515" mass="56994">MESELEKVLDIAGHGRYNIMVLLVSSTIHLASILDLLGFCVIVPAAACDLKLGMREISLLTSIPFAGYLSALPWGYYVDTHGRRKAILISTSVGAVFATLTTFSTSFTMMLVLKLLGCLFSTASITLSITYLGECTGTRNRTRYLLILNCFNLISDFICYALAYLILGLQFEIPLPWLAITFRPWRLLTLVMAVMLAVGGFVIFFLHESPKFLATKGRVDEALEVMKTGYGLKDRDVDLVKSLLTVTKDTGNERKLPFMMSLWQQTAPIFSRPYLMKTLQLFFLLAVCTSTNNVFYIWFPTIVNSFYNAPSNATASFCDKITSNITADVHLGETCNDVIADNTIFSGMAFSLFFTIINYIASMITSWRKSVLVGTLLISGMSTVVVDLVEQPVISLLLFILIQLVGLSAGNVASYFVDVYPTSFRGLSTSLGSMFARMTVMVGINIVGSTIVQHCRATFLSWSIFVFVGMVVACFLPKETTTTRNPLFYGRCSNCIKKWLKVTQPTGSTRTMTCA</sequence>
<feature type="transmembrane region" description="Helical" evidence="6">
    <location>
        <begin position="111"/>
        <end position="132"/>
    </location>
</feature>
<dbReference type="InterPro" id="IPR011701">
    <property type="entry name" value="MFS"/>
</dbReference>
<keyword evidence="4 6" id="KW-1133">Transmembrane helix</keyword>
<feature type="transmembrane region" description="Helical" evidence="6">
    <location>
        <begin position="21"/>
        <end position="45"/>
    </location>
</feature>
<feature type="transmembrane region" description="Helical" evidence="6">
    <location>
        <begin position="395"/>
        <end position="417"/>
    </location>
</feature>
<gene>
    <name evidence="9 10" type="primary">LOC114250558</name>
</gene>
<keyword evidence="8" id="KW-1185">Reference proteome</keyword>
<dbReference type="PANTHER" id="PTHR23511:SF35">
    <property type="entry name" value="MAJOR FACILITATOR SUPERFAMILY (MFS) PROFILE DOMAIN-CONTAINING PROTEIN"/>
    <property type="match status" value="1"/>
</dbReference>
<dbReference type="KEGG" id="bman:114250558"/>
<feature type="domain" description="Major facilitator superfamily (MFS) profile" evidence="7">
    <location>
        <begin position="21"/>
        <end position="481"/>
    </location>
</feature>
<evidence type="ECO:0000256" key="6">
    <source>
        <dbReference type="SAM" id="Phobius"/>
    </source>
</evidence>
<dbReference type="PANTHER" id="PTHR23511">
    <property type="entry name" value="SYNAPTIC VESICLE GLYCOPROTEIN 2"/>
    <property type="match status" value="1"/>
</dbReference>
<feature type="transmembrane region" description="Helical" evidence="6">
    <location>
        <begin position="371"/>
        <end position="389"/>
    </location>
</feature>